<dbReference type="InterPro" id="IPR010982">
    <property type="entry name" value="Lambda_DNA-bd_dom_sf"/>
</dbReference>
<gene>
    <name evidence="1" type="ORF">DP116_26430</name>
</gene>
<reference evidence="1 2" key="1">
    <citation type="submission" date="2018-06" db="EMBL/GenBank/DDBJ databases">
        <title>Comparative genomics of Brasilonema spp. strains.</title>
        <authorList>
            <person name="Alvarenga D.O."/>
            <person name="Fiore M.F."/>
            <person name="Varani A.M."/>
        </authorList>
    </citation>
    <scope>NUCLEOTIDE SEQUENCE [LARGE SCALE GENOMIC DNA]</scope>
    <source>
        <strain evidence="1 2">SPC951</strain>
    </source>
</reference>
<protein>
    <submittedName>
        <fullName evidence="1">Transcriptional regulator</fullName>
    </submittedName>
</protein>
<organism evidence="1 2">
    <name type="scientific">Brasilonema bromeliae SPC951</name>
    <dbReference type="NCBI Taxonomy" id="385972"/>
    <lineage>
        <taxon>Bacteria</taxon>
        <taxon>Bacillati</taxon>
        <taxon>Cyanobacteriota</taxon>
        <taxon>Cyanophyceae</taxon>
        <taxon>Nostocales</taxon>
        <taxon>Scytonemataceae</taxon>
        <taxon>Brasilonema</taxon>
        <taxon>Bromeliae group (in: Brasilonema)</taxon>
    </lineage>
</organism>
<proteinExistence type="predicted"/>
<dbReference type="EMBL" id="QMEB01000315">
    <property type="protein sequence ID" value="NMG22783.1"/>
    <property type="molecule type" value="Genomic_DNA"/>
</dbReference>
<dbReference type="Gene3D" id="1.10.260.40">
    <property type="entry name" value="lambda repressor-like DNA-binding domains"/>
    <property type="match status" value="1"/>
</dbReference>
<sequence length="134" mass="15331">MTLTFNPKIYSELLSKHQPRIIKSEEENEKFIAIVEELLSRPNLTPEEDAVLELLVRLIEDFEDKHYEINASTPHSRLLHLMEARSLEKADLVKILGSRDVTAEVVNGELEISKEQAEALGEFFQVNPSLFLSN</sequence>
<evidence type="ECO:0000313" key="2">
    <source>
        <dbReference type="Proteomes" id="UP000718564"/>
    </source>
</evidence>
<evidence type="ECO:0000313" key="1">
    <source>
        <dbReference type="EMBL" id="NMG22783.1"/>
    </source>
</evidence>
<name>A0ABX1PE66_9CYAN</name>
<dbReference type="Proteomes" id="UP000718564">
    <property type="component" value="Unassembled WGS sequence"/>
</dbReference>
<accession>A0ABX1PE66</accession>
<comment type="caution">
    <text evidence="1">The sequence shown here is derived from an EMBL/GenBank/DDBJ whole genome shotgun (WGS) entry which is preliminary data.</text>
</comment>
<dbReference type="RefSeq" id="WP_169157970.1">
    <property type="nucleotide sequence ID" value="NZ_CAWPJE010000320.1"/>
</dbReference>
<keyword evidence="2" id="KW-1185">Reference proteome</keyword>